<feature type="domain" description="Disease resistance N-terminal" evidence="6">
    <location>
        <begin position="31"/>
        <end position="66"/>
    </location>
</feature>
<name>A0A2U1NEA2_ARTAN</name>
<evidence type="ECO:0008006" key="9">
    <source>
        <dbReference type="Google" id="ProtNLM"/>
    </source>
</evidence>
<evidence type="ECO:0000259" key="6">
    <source>
        <dbReference type="Pfam" id="PF18052"/>
    </source>
</evidence>
<keyword evidence="8" id="KW-1185">Reference proteome</keyword>
<dbReference type="AlphaFoldDB" id="A0A2U1NEA2"/>
<evidence type="ECO:0000259" key="5">
    <source>
        <dbReference type="Pfam" id="PF00931"/>
    </source>
</evidence>
<keyword evidence="4" id="KW-0611">Plant defense</keyword>
<evidence type="ECO:0000313" key="8">
    <source>
        <dbReference type="Proteomes" id="UP000245207"/>
    </source>
</evidence>
<dbReference type="STRING" id="35608.A0A2U1NEA2"/>
<dbReference type="Gene3D" id="3.40.50.300">
    <property type="entry name" value="P-loop containing nucleotide triphosphate hydrolases"/>
    <property type="match status" value="1"/>
</dbReference>
<dbReference type="InterPro" id="IPR041118">
    <property type="entry name" value="Rx_N"/>
</dbReference>
<evidence type="ECO:0000256" key="4">
    <source>
        <dbReference type="ARBA" id="ARBA00022821"/>
    </source>
</evidence>
<proteinExistence type="predicted"/>
<keyword evidence="1" id="KW-0433">Leucine-rich repeat</keyword>
<accession>A0A2U1NEA2</accession>
<dbReference type="Pfam" id="PF00931">
    <property type="entry name" value="NB-ARC"/>
    <property type="match status" value="1"/>
</dbReference>
<dbReference type="PANTHER" id="PTHR23155:SF1211">
    <property type="entry name" value="OS09G0313500 PROTEIN"/>
    <property type="match status" value="1"/>
</dbReference>
<dbReference type="OrthoDB" id="5279713at2759"/>
<evidence type="ECO:0000256" key="2">
    <source>
        <dbReference type="ARBA" id="ARBA00022737"/>
    </source>
</evidence>
<organism evidence="7 8">
    <name type="scientific">Artemisia annua</name>
    <name type="common">Sweet wormwood</name>
    <dbReference type="NCBI Taxonomy" id="35608"/>
    <lineage>
        <taxon>Eukaryota</taxon>
        <taxon>Viridiplantae</taxon>
        <taxon>Streptophyta</taxon>
        <taxon>Embryophyta</taxon>
        <taxon>Tracheophyta</taxon>
        <taxon>Spermatophyta</taxon>
        <taxon>Magnoliopsida</taxon>
        <taxon>eudicotyledons</taxon>
        <taxon>Gunneridae</taxon>
        <taxon>Pentapetalae</taxon>
        <taxon>asterids</taxon>
        <taxon>campanulids</taxon>
        <taxon>Asterales</taxon>
        <taxon>Asteraceae</taxon>
        <taxon>Asteroideae</taxon>
        <taxon>Anthemideae</taxon>
        <taxon>Artemisiinae</taxon>
        <taxon>Artemisia</taxon>
    </lineage>
</organism>
<sequence>MTKAFVTAAADEYWKRHFHQLLMNLPLNGGSEVVTVWLKQLKTVVSEADDLLDEVQYEVLRRELSEINKQALELGHQIEQQGPIPNSLRKETHSYLDEFKIVGRENNELQIIELLTESRKEEKLTIVVGMGGIWKTTLAKSVYNNPKPQKRFDVKAWLCVSVKLREEMGSKRYLLVLDDIWDEKRIYLDEFRSCLSDDEGWSMFKERTKPLPELEAIGCDIVKKCCSLPLLVKIIGSMLQNYRIDKHK</sequence>
<keyword evidence="3" id="KW-0547">Nucleotide-binding</keyword>
<dbReference type="InterPro" id="IPR044974">
    <property type="entry name" value="Disease_R_plants"/>
</dbReference>
<dbReference type="Gene3D" id="1.20.5.4130">
    <property type="match status" value="1"/>
</dbReference>
<dbReference type="SUPFAM" id="SSF52540">
    <property type="entry name" value="P-loop containing nucleoside triphosphate hydrolases"/>
    <property type="match status" value="1"/>
</dbReference>
<keyword evidence="2" id="KW-0677">Repeat</keyword>
<dbReference type="PANTHER" id="PTHR23155">
    <property type="entry name" value="DISEASE RESISTANCE PROTEIN RP"/>
    <property type="match status" value="1"/>
</dbReference>
<dbReference type="GO" id="GO:0098542">
    <property type="term" value="P:defense response to other organism"/>
    <property type="evidence" value="ECO:0007669"/>
    <property type="project" value="TreeGrafter"/>
</dbReference>
<dbReference type="GO" id="GO:0043531">
    <property type="term" value="F:ADP binding"/>
    <property type="evidence" value="ECO:0007669"/>
    <property type="project" value="InterPro"/>
</dbReference>
<evidence type="ECO:0000256" key="1">
    <source>
        <dbReference type="ARBA" id="ARBA00022614"/>
    </source>
</evidence>
<dbReference type="Proteomes" id="UP000245207">
    <property type="component" value="Unassembled WGS sequence"/>
</dbReference>
<reference evidence="7 8" key="1">
    <citation type="journal article" date="2018" name="Mol. Plant">
        <title>The genome of Artemisia annua provides insight into the evolution of Asteraceae family and artemisinin biosynthesis.</title>
        <authorList>
            <person name="Shen Q."/>
            <person name="Zhang L."/>
            <person name="Liao Z."/>
            <person name="Wang S."/>
            <person name="Yan T."/>
            <person name="Shi P."/>
            <person name="Liu M."/>
            <person name="Fu X."/>
            <person name="Pan Q."/>
            <person name="Wang Y."/>
            <person name="Lv Z."/>
            <person name="Lu X."/>
            <person name="Zhang F."/>
            <person name="Jiang W."/>
            <person name="Ma Y."/>
            <person name="Chen M."/>
            <person name="Hao X."/>
            <person name="Li L."/>
            <person name="Tang Y."/>
            <person name="Lv G."/>
            <person name="Zhou Y."/>
            <person name="Sun X."/>
            <person name="Brodelius P.E."/>
            <person name="Rose J.K.C."/>
            <person name="Tang K."/>
        </authorList>
    </citation>
    <scope>NUCLEOTIDE SEQUENCE [LARGE SCALE GENOMIC DNA]</scope>
    <source>
        <strain evidence="8">cv. Huhao1</strain>
        <tissue evidence="7">Leaf</tissue>
    </source>
</reference>
<evidence type="ECO:0000256" key="3">
    <source>
        <dbReference type="ARBA" id="ARBA00022741"/>
    </source>
</evidence>
<dbReference type="Pfam" id="PF18052">
    <property type="entry name" value="Rx_N"/>
    <property type="match status" value="1"/>
</dbReference>
<dbReference type="Gene3D" id="1.10.8.430">
    <property type="entry name" value="Helical domain of apoptotic protease-activating factors"/>
    <property type="match status" value="1"/>
</dbReference>
<dbReference type="InterPro" id="IPR042197">
    <property type="entry name" value="Apaf_helical"/>
</dbReference>
<gene>
    <name evidence="7" type="ORF">CTI12_AA277270</name>
</gene>
<dbReference type="EMBL" id="PKPP01003022">
    <property type="protein sequence ID" value="PWA71780.1"/>
    <property type="molecule type" value="Genomic_DNA"/>
</dbReference>
<dbReference type="InterPro" id="IPR002182">
    <property type="entry name" value="NB-ARC"/>
</dbReference>
<evidence type="ECO:0000313" key="7">
    <source>
        <dbReference type="EMBL" id="PWA71780.1"/>
    </source>
</evidence>
<feature type="domain" description="NB-ARC" evidence="5">
    <location>
        <begin position="110"/>
        <end position="163"/>
    </location>
</feature>
<protein>
    <recommendedName>
        <fullName evidence="9">NB-ARC domains-containing protein</fullName>
    </recommendedName>
</protein>
<dbReference type="InterPro" id="IPR027417">
    <property type="entry name" value="P-loop_NTPase"/>
</dbReference>
<comment type="caution">
    <text evidence="7">The sequence shown here is derived from an EMBL/GenBank/DDBJ whole genome shotgun (WGS) entry which is preliminary data.</text>
</comment>